<dbReference type="GO" id="GO:0046872">
    <property type="term" value="F:metal ion binding"/>
    <property type="evidence" value="ECO:0007669"/>
    <property type="project" value="UniProtKB-KW"/>
</dbReference>
<evidence type="ECO:0000313" key="6">
    <source>
        <dbReference type="Proteomes" id="UP000799428"/>
    </source>
</evidence>
<feature type="domain" description="Fe2OG dioxygenase" evidence="4">
    <location>
        <begin position="168"/>
        <end position="300"/>
    </location>
</feature>
<dbReference type="InterPro" id="IPR005123">
    <property type="entry name" value="Oxoglu/Fe-dep_dioxygenase_dom"/>
</dbReference>
<dbReference type="GO" id="GO:0044283">
    <property type="term" value="P:small molecule biosynthetic process"/>
    <property type="evidence" value="ECO:0007669"/>
    <property type="project" value="UniProtKB-ARBA"/>
</dbReference>
<dbReference type="Pfam" id="PF03171">
    <property type="entry name" value="2OG-FeII_Oxy"/>
    <property type="match status" value="1"/>
</dbReference>
<evidence type="ECO:0000256" key="2">
    <source>
        <dbReference type="RuleBase" id="RU003682"/>
    </source>
</evidence>
<dbReference type="AlphaFoldDB" id="A0A6G1JZ15"/>
<sequence>MSASEIPVIDISSPSPEIAKQVLHAASTFGFLFIKNDGITIPPTDIDAMFELSKNLFKSSTEEKSEYAIHSEKAGGKNRGWVAMQGESLDPEGQKLGDPKEVFNIAPPAPDTPFQPLPPNLSSSSSLISKFQSSCHNLCQQILSLLAIGLEISDEEYFTARHDETKGQVGSIFRLLYYPSSAPLGDDGDDDDDEEQGEDTKETSVLAGAHSDYGTLTLLFRLPGQAGLELLPSSTSSWTPVPVNPSPSVYAYPPILVNIGDLLSFWTSGLLKSTVHRVAFSNRPGEGRGERYSMAYFCHPLDDVLLESVPSKMVRDFAAKGEGGVELERQRKRLGFGVDDKKAKDETLTAREHLDRRLKVTYGLES</sequence>
<dbReference type="InterPro" id="IPR026992">
    <property type="entry name" value="DIOX_N"/>
</dbReference>
<dbReference type="PROSITE" id="PS51471">
    <property type="entry name" value="FE2OG_OXY"/>
    <property type="match status" value="1"/>
</dbReference>
<name>A0A6G1JZ15_9PLEO</name>
<protein>
    <submittedName>
        <fullName evidence="5">Clavaminate synthase-like protein</fullName>
    </submittedName>
</protein>
<keyword evidence="2" id="KW-0560">Oxidoreductase</keyword>
<dbReference type="OrthoDB" id="288590at2759"/>
<reference evidence="5" key="1">
    <citation type="journal article" date="2020" name="Stud. Mycol.">
        <title>101 Dothideomycetes genomes: a test case for predicting lifestyles and emergence of pathogens.</title>
        <authorList>
            <person name="Haridas S."/>
            <person name="Albert R."/>
            <person name="Binder M."/>
            <person name="Bloem J."/>
            <person name="Labutti K."/>
            <person name="Salamov A."/>
            <person name="Andreopoulos B."/>
            <person name="Baker S."/>
            <person name="Barry K."/>
            <person name="Bills G."/>
            <person name="Bluhm B."/>
            <person name="Cannon C."/>
            <person name="Castanera R."/>
            <person name="Culley D."/>
            <person name="Daum C."/>
            <person name="Ezra D."/>
            <person name="Gonzalez J."/>
            <person name="Henrissat B."/>
            <person name="Kuo A."/>
            <person name="Liang C."/>
            <person name="Lipzen A."/>
            <person name="Lutzoni F."/>
            <person name="Magnuson J."/>
            <person name="Mondo S."/>
            <person name="Nolan M."/>
            <person name="Ohm R."/>
            <person name="Pangilinan J."/>
            <person name="Park H.-J."/>
            <person name="Ramirez L."/>
            <person name="Alfaro M."/>
            <person name="Sun H."/>
            <person name="Tritt A."/>
            <person name="Yoshinaga Y."/>
            <person name="Zwiers L.-H."/>
            <person name="Turgeon B."/>
            <person name="Goodwin S."/>
            <person name="Spatafora J."/>
            <person name="Crous P."/>
            <person name="Grigoriev I."/>
        </authorList>
    </citation>
    <scope>NUCLEOTIDE SEQUENCE</scope>
    <source>
        <strain evidence="5">CBS 279.74</strain>
    </source>
</reference>
<dbReference type="InterPro" id="IPR027443">
    <property type="entry name" value="IPNS-like_sf"/>
</dbReference>
<proteinExistence type="inferred from homology"/>
<dbReference type="PANTHER" id="PTHR47990">
    <property type="entry name" value="2-OXOGLUTARATE (2OG) AND FE(II)-DEPENDENT OXYGENASE SUPERFAMILY PROTEIN-RELATED"/>
    <property type="match status" value="1"/>
</dbReference>
<evidence type="ECO:0000256" key="1">
    <source>
        <dbReference type="ARBA" id="ARBA00008056"/>
    </source>
</evidence>
<evidence type="ECO:0000256" key="3">
    <source>
        <dbReference type="SAM" id="MobiDB-lite"/>
    </source>
</evidence>
<keyword evidence="2" id="KW-0479">Metal-binding</keyword>
<dbReference type="Proteomes" id="UP000799428">
    <property type="component" value="Unassembled WGS sequence"/>
</dbReference>
<dbReference type="EMBL" id="MU005777">
    <property type="protein sequence ID" value="KAF2705856.1"/>
    <property type="molecule type" value="Genomic_DNA"/>
</dbReference>
<feature type="region of interest" description="Disordered" evidence="3">
    <location>
        <begin position="183"/>
        <end position="205"/>
    </location>
</feature>
<evidence type="ECO:0000259" key="4">
    <source>
        <dbReference type="PROSITE" id="PS51471"/>
    </source>
</evidence>
<gene>
    <name evidence="5" type="ORF">K504DRAFT_439138</name>
</gene>
<feature type="compositionally biased region" description="Acidic residues" evidence="3">
    <location>
        <begin position="186"/>
        <end position="197"/>
    </location>
</feature>
<keyword evidence="6" id="KW-1185">Reference proteome</keyword>
<organism evidence="5 6">
    <name type="scientific">Pleomassaria siparia CBS 279.74</name>
    <dbReference type="NCBI Taxonomy" id="1314801"/>
    <lineage>
        <taxon>Eukaryota</taxon>
        <taxon>Fungi</taxon>
        <taxon>Dikarya</taxon>
        <taxon>Ascomycota</taxon>
        <taxon>Pezizomycotina</taxon>
        <taxon>Dothideomycetes</taxon>
        <taxon>Pleosporomycetidae</taxon>
        <taxon>Pleosporales</taxon>
        <taxon>Pleomassariaceae</taxon>
        <taxon>Pleomassaria</taxon>
    </lineage>
</organism>
<dbReference type="SUPFAM" id="SSF51197">
    <property type="entry name" value="Clavaminate synthase-like"/>
    <property type="match status" value="1"/>
</dbReference>
<dbReference type="GO" id="GO:0016491">
    <property type="term" value="F:oxidoreductase activity"/>
    <property type="evidence" value="ECO:0007669"/>
    <property type="project" value="UniProtKB-KW"/>
</dbReference>
<dbReference type="Gene3D" id="2.60.120.330">
    <property type="entry name" value="B-lactam Antibiotic, Isopenicillin N Synthase, Chain"/>
    <property type="match status" value="1"/>
</dbReference>
<evidence type="ECO:0000313" key="5">
    <source>
        <dbReference type="EMBL" id="KAF2705856.1"/>
    </source>
</evidence>
<dbReference type="InterPro" id="IPR044861">
    <property type="entry name" value="IPNS-like_FE2OG_OXY"/>
</dbReference>
<dbReference type="FunFam" id="2.60.120.330:FF:000051">
    <property type="entry name" value="Clavaminate synthase-like protein"/>
    <property type="match status" value="1"/>
</dbReference>
<accession>A0A6G1JZ15</accession>
<comment type="similarity">
    <text evidence="1 2">Belongs to the iron/ascorbate-dependent oxidoreductase family.</text>
</comment>
<dbReference type="Pfam" id="PF14226">
    <property type="entry name" value="DIOX_N"/>
    <property type="match status" value="1"/>
</dbReference>
<keyword evidence="2" id="KW-0408">Iron</keyword>
<dbReference type="InterPro" id="IPR050231">
    <property type="entry name" value="Iron_ascorbate_oxido_reductase"/>
</dbReference>